<dbReference type="EMBL" id="KL403685">
    <property type="protein sequence ID" value="KEH15477.1"/>
    <property type="molecule type" value="Genomic_DNA"/>
</dbReference>
<evidence type="ECO:0000256" key="1">
    <source>
        <dbReference type="SAM" id="MobiDB-lite"/>
    </source>
</evidence>
<dbReference type="Proteomes" id="UP000265566">
    <property type="component" value="Chromosome 6"/>
</dbReference>
<evidence type="ECO:0000313" key="5">
    <source>
        <dbReference type="Proteomes" id="UP000002051"/>
    </source>
</evidence>
<evidence type="ECO:0000313" key="2">
    <source>
        <dbReference type="EMBL" id="KEH15477.1"/>
    </source>
</evidence>
<accession>A0A072TDK6</accession>
<keyword evidence="5" id="KW-1185">Reference proteome</keyword>
<proteinExistence type="predicted"/>
<gene>
    <name evidence="4" type="primary">25481515</name>
    <name evidence="2" type="ORF">MTR_0961s0010</name>
    <name evidence="3" type="ORF">MtrunA17_Chr6g0485551</name>
</gene>
<evidence type="ECO:0000313" key="3">
    <source>
        <dbReference type="EMBL" id="RHN52899.1"/>
    </source>
</evidence>
<feature type="region of interest" description="Disordered" evidence="1">
    <location>
        <begin position="112"/>
        <end position="196"/>
    </location>
</feature>
<dbReference type="HOGENOM" id="CLU_120191_0_0_1"/>
<dbReference type="KEGG" id="mtr:25481515"/>
<feature type="compositionally biased region" description="Basic and acidic residues" evidence="1">
    <location>
        <begin position="112"/>
        <end position="168"/>
    </location>
</feature>
<organism evidence="2 5">
    <name type="scientific">Medicago truncatula</name>
    <name type="common">Barrel medic</name>
    <name type="synonym">Medicago tribuloides</name>
    <dbReference type="NCBI Taxonomy" id="3880"/>
    <lineage>
        <taxon>Eukaryota</taxon>
        <taxon>Viridiplantae</taxon>
        <taxon>Streptophyta</taxon>
        <taxon>Embryophyta</taxon>
        <taxon>Tracheophyta</taxon>
        <taxon>Spermatophyta</taxon>
        <taxon>Magnoliopsida</taxon>
        <taxon>eudicotyledons</taxon>
        <taxon>Gunneridae</taxon>
        <taxon>Pentapetalae</taxon>
        <taxon>rosids</taxon>
        <taxon>fabids</taxon>
        <taxon>Fabales</taxon>
        <taxon>Fabaceae</taxon>
        <taxon>Papilionoideae</taxon>
        <taxon>50 kb inversion clade</taxon>
        <taxon>NPAAA clade</taxon>
        <taxon>Hologalegina</taxon>
        <taxon>IRL clade</taxon>
        <taxon>Trifolieae</taxon>
        <taxon>Medicago</taxon>
    </lineage>
</organism>
<reference evidence="2 5" key="2">
    <citation type="journal article" date="2014" name="BMC Genomics">
        <title>An improved genome release (version Mt4.0) for the model legume Medicago truncatula.</title>
        <authorList>
            <person name="Tang H."/>
            <person name="Krishnakumar V."/>
            <person name="Bidwell S."/>
            <person name="Rosen B."/>
            <person name="Chan A."/>
            <person name="Zhou S."/>
            <person name="Gentzbittel L."/>
            <person name="Childs K.L."/>
            <person name="Yandell M."/>
            <person name="Gundlach H."/>
            <person name="Mayer K.F."/>
            <person name="Schwartz D.C."/>
            <person name="Town C.D."/>
        </authorList>
    </citation>
    <scope>GENOME REANNOTATION</scope>
    <source>
        <strain evidence="2">A17</strain>
        <strain evidence="4 5">cv. Jemalong A17</strain>
    </source>
</reference>
<dbReference type="Proteomes" id="UP000002051">
    <property type="component" value="Unassembled WGS sequence"/>
</dbReference>
<reference evidence="2 5" key="1">
    <citation type="journal article" date="2011" name="Nature">
        <title>The Medicago genome provides insight into the evolution of rhizobial symbioses.</title>
        <authorList>
            <person name="Young N.D."/>
            <person name="Debelle F."/>
            <person name="Oldroyd G.E."/>
            <person name="Geurts R."/>
            <person name="Cannon S.B."/>
            <person name="Udvardi M.K."/>
            <person name="Benedito V.A."/>
            <person name="Mayer K.F."/>
            <person name="Gouzy J."/>
            <person name="Schoof H."/>
            <person name="Van de Peer Y."/>
            <person name="Proost S."/>
            <person name="Cook D.R."/>
            <person name="Meyers B.C."/>
            <person name="Spannagl M."/>
            <person name="Cheung F."/>
            <person name="De Mita S."/>
            <person name="Krishnakumar V."/>
            <person name="Gundlach H."/>
            <person name="Zhou S."/>
            <person name="Mudge J."/>
            <person name="Bharti A.K."/>
            <person name="Murray J.D."/>
            <person name="Naoumkina M.A."/>
            <person name="Rosen B."/>
            <person name="Silverstein K.A."/>
            <person name="Tang H."/>
            <person name="Rombauts S."/>
            <person name="Zhao P.X."/>
            <person name="Zhou P."/>
            <person name="Barbe V."/>
            <person name="Bardou P."/>
            <person name="Bechner M."/>
            <person name="Bellec A."/>
            <person name="Berger A."/>
            <person name="Berges H."/>
            <person name="Bidwell S."/>
            <person name="Bisseling T."/>
            <person name="Choisne N."/>
            <person name="Couloux A."/>
            <person name="Denny R."/>
            <person name="Deshpande S."/>
            <person name="Dai X."/>
            <person name="Doyle J.J."/>
            <person name="Dudez A.M."/>
            <person name="Farmer A.D."/>
            <person name="Fouteau S."/>
            <person name="Franken C."/>
            <person name="Gibelin C."/>
            <person name="Gish J."/>
            <person name="Goldstein S."/>
            <person name="Gonzalez A.J."/>
            <person name="Green P.J."/>
            <person name="Hallab A."/>
            <person name="Hartog M."/>
            <person name="Hua A."/>
            <person name="Humphray S.J."/>
            <person name="Jeong D.H."/>
            <person name="Jing Y."/>
            <person name="Jocker A."/>
            <person name="Kenton S.M."/>
            <person name="Kim D.J."/>
            <person name="Klee K."/>
            <person name="Lai H."/>
            <person name="Lang C."/>
            <person name="Lin S."/>
            <person name="Macmil S.L."/>
            <person name="Magdelenat G."/>
            <person name="Matthews L."/>
            <person name="McCorrison J."/>
            <person name="Monaghan E.L."/>
            <person name="Mun J.H."/>
            <person name="Najar F.Z."/>
            <person name="Nicholson C."/>
            <person name="Noirot C."/>
            <person name="O'Bleness M."/>
            <person name="Paule C.R."/>
            <person name="Poulain J."/>
            <person name="Prion F."/>
            <person name="Qin B."/>
            <person name="Qu C."/>
            <person name="Retzel E.F."/>
            <person name="Riddle C."/>
            <person name="Sallet E."/>
            <person name="Samain S."/>
            <person name="Samson N."/>
            <person name="Sanders I."/>
            <person name="Saurat O."/>
            <person name="Scarpelli C."/>
            <person name="Schiex T."/>
            <person name="Segurens B."/>
            <person name="Severin A.J."/>
            <person name="Sherrier D.J."/>
            <person name="Shi R."/>
            <person name="Sims S."/>
            <person name="Singer S.R."/>
            <person name="Sinharoy S."/>
            <person name="Sterck L."/>
            <person name="Viollet A."/>
            <person name="Wang B.B."/>
            <person name="Wang K."/>
            <person name="Wang M."/>
            <person name="Wang X."/>
            <person name="Warfsmann J."/>
            <person name="Weissenbach J."/>
            <person name="White D.D."/>
            <person name="White J.D."/>
            <person name="Wiley G.B."/>
            <person name="Wincker P."/>
            <person name="Xing Y."/>
            <person name="Yang L."/>
            <person name="Yao Z."/>
            <person name="Ying F."/>
            <person name="Zhai J."/>
            <person name="Zhou L."/>
            <person name="Zuber A."/>
            <person name="Denarie J."/>
            <person name="Dixon R.A."/>
            <person name="May G.D."/>
            <person name="Schwartz D.C."/>
            <person name="Rogers J."/>
            <person name="Quetier F."/>
            <person name="Town C.D."/>
            <person name="Roe B.A."/>
        </authorList>
    </citation>
    <scope>NUCLEOTIDE SEQUENCE [LARGE SCALE GENOMIC DNA]</scope>
    <source>
        <strain evidence="2">A17</strain>
        <strain evidence="4 5">cv. Jemalong A17</strain>
    </source>
</reference>
<dbReference type="AlphaFoldDB" id="A0A072TDK6"/>
<protein>
    <submittedName>
        <fullName evidence="2 4">Uncharacterized protein</fullName>
    </submittedName>
</protein>
<reference evidence="3" key="4">
    <citation type="journal article" date="2018" name="Nat. Plants">
        <title>Whole-genome landscape of Medicago truncatula symbiotic genes.</title>
        <authorList>
            <person name="Pecrix Y."/>
            <person name="Gamas P."/>
            <person name="Carrere S."/>
        </authorList>
    </citation>
    <scope>NUCLEOTIDE SEQUENCE</scope>
    <source>
        <tissue evidence="3">Leaves</tissue>
    </source>
</reference>
<dbReference type="Gramene" id="rna37632">
    <property type="protein sequence ID" value="RHN52899.1"/>
    <property type="gene ID" value="gene37632"/>
</dbReference>
<dbReference type="EnsemblPlants" id="KEH15477">
    <property type="protein sequence ID" value="KEH15477"/>
    <property type="gene ID" value="MTR_0961s0010"/>
</dbReference>
<feature type="region of interest" description="Disordered" evidence="1">
    <location>
        <begin position="1"/>
        <end position="30"/>
    </location>
</feature>
<reference evidence="4" key="3">
    <citation type="submission" date="2015-06" db="UniProtKB">
        <authorList>
            <consortium name="EnsemblPlants"/>
        </authorList>
    </citation>
    <scope>IDENTIFICATION</scope>
    <source>
        <strain evidence="4">cv. Jemalong A17</strain>
    </source>
</reference>
<evidence type="ECO:0000313" key="4">
    <source>
        <dbReference type="EnsemblPlants" id="KEH15477"/>
    </source>
</evidence>
<dbReference type="EMBL" id="PSQE01000006">
    <property type="protein sequence ID" value="RHN52899.1"/>
    <property type="molecule type" value="Genomic_DNA"/>
</dbReference>
<sequence length="196" mass="23243">MTDEEKSKPTTWVISGPTYTGKRRSGPKTGKLLIKNDRDHQTYYDIFYDEMIKDVRSCINKPDADLNHELYRLKIAWSGKGQYREYVAKSRKELRILMKKIKKKEAEILGISKEKEEAEMKRKEEEEAERKEKEEAEMKRKEEEEPERKEKEEAEILKKSKEKKEAKIQKKKMKKKEAKIRKQAAKKVCEEGAKAC</sequence>
<name>A0A072TDK6_MEDTR</name>
<feature type="compositionally biased region" description="Basic residues" evidence="1">
    <location>
        <begin position="169"/>
        <end position="185"/>
    </location>
</feature>
<feature type="compositionally biased region" description="Basic and acidic residues" evidence="1">
    <location>
        <begin position="187"/>
        <end position="196"/>
    </location>
</feature>